<accession>A0A0C3CGT9</accession>
<protein>
    <submittedName>
        <fullName evidence="1">Uncharacterized protein</fullName>
    </submittedName>
</protein>
<organism evidence="1 2">
    <name type="scientific">Hebeloma cylindrosporum</name>
    <dbReference type="NCBI Taxonomy" id="76867"/>
    <lineage>
        <taxon>Eukaryota</taxon>
        <taxon>Fungi</taxon>
        <taxon>Dikarya</taxon>
        <taxon>Basidiomycota</taxon>
        <taxon>Agaricomycotina</taxon>
        <taxon>Agaricomycetes</taxon>
        <taxon>Agaricomycetidae</taxon>
        <taxon>Agaricales</taxon>
        <taxon>Agaricineae</taxon>
        <taxon>Hymenogastraceae</taxon>
        <taxon>Hebeloma</taxon>
    </lineage>
</organism>
<dbReference type="Proteomes" id="UP000053424">
    <property type="component" value="Unassembled WGS sequence"/>
</dbReference>
<evidence type="ECO:0000313" key="1">
    <source>
        <dbReference type="EMBL" id="KIM42831.1"/>
    </source>
</evidence>
<reference evidence="1 2" key="1">
    <citation type="submission" date="2014-04" db="EMBL/GenBank/DDBJ databases">
        <authorList>
            <consortium name="DOE Joint Genome Institute"/>
            <person name="Kuo A."/>
            <person name="Gay G."/>
            <person name="Dore J."/>
            <person name="Kohler A."/>
            <person name="Nagy L.G."/>
            <person name="Floudas D."/>
            <person name="Copeland A."/>
            <person name="Barry K.W."/>
            <person name="Cichocki N."/>
            <person name="Veneault-Fourrey C."/>
            <person name="LaButti K."/>
            <person name="Lindquist E.A."/>
            <person name="Lipzen A."/>
            <person name="Lundell T."/>
            <person name="Morin E."/>
            <person name="Murat C."/>
            <person name="Sun H."/>
            <person name="Tunlid A."/>
            <person name="Henrissat B."/>
            <person name="Grigoriev I.V."/>
            <person name="Hibbett D.S."/>
            <person name="Martin F."/>
            <person name="Nordberg H.P."/>
            <person name="Cantor M.N."/>
            <person name="Hua S.X."/>
        </authorList>
    </citation>
    <scope>NUCLEOTIDE SEQUENCE [LARGE SCALE GENOMIC DNA]</scope>
    <source>
        <strain evidence="2">h7</strain>
    </source>
</reference>
<dbReference type="HOGENOM" id="CLU_3050529_0_0_1"/>
<reference evidence="2" key="2">
    <citation type="submission" date="2015-01" db="EMBL/GenBank/DDBJ databases">
        <title>Evolutionary Origins and Diversification of the Mycorrhizal Mutualists.</title>
        <authorList>
            <consortium name="DOE Joint Genome Institute"/>
            <consortium name="Mycorrhizal Genomics Consortium"/>
            <person name="Kohler A."/>
            <person name="Kuo A."/>
            <person name="Nagy L.G."/>
            <person name="Floudas D."/>
            <person name="Copeland A."/>
            <person name="Barry K.W."/>
            <person name="Cichocki N."/>
            <person name="Veneault-Fourrey C."/>
            <person name="LaButti K."/>
            <person name="Lindquist E.A."/>
            <person name="Lipzen A."/>
            <person name="Lundell T."/>
            <person name="Morin E."/>
            <person name="Murat C."/>
            <person name="Riley R."/>
            <person name="Ohm R."/>
            <person name="Sun H."/>
            <person name="Tunlid A."/>
            <person name="Henrissat B."/>
            <person name="Grigoriev I.V."/>
            <person name="Hibbett D.S."/>
            <person name="Martin F."/>
        </authorList>
    </citation>
    <scope>NUCLEOTIDE SEQUENCE [LARGE SCALE GENOMIC DNA]</scope>
    <source>
        <strain evidence="2">h7</strain>
    </source>
</reference>
<name>A0A0C3CGT9_HEBCY</name>
<proteinExistence type="predicted"/>
<sequence length="54" mass="6004">MVNQRPCKSVCPCTSGSRRFPSLVPVTKKELRIQGAHYSSKERRLVPASPGLFC</sequence>
<evidence type="ECO:0000313" key="2">
    <source>
        <dbReference type="Proteomes" id="UP000053424"/>
    </source>
</evidence>
<dbReference type="EMBL" id="KN831777">
    <property type="protein sequence ID" value="KIM42831.1"/>
    <property type="molecule type" value="Genomic_DNA"/>
</dbReference>
<dbReference type="AlphaFoldDB" id="A0A0C3CGT9"/>
<gene>
    <name evidence="1" type="ORF">M413DRAFT_444482</name>
</gene>
<keyword evidence="2" id="KW-1185">Reference proteome</keyword>